<evidence type="ECO:0000313" key="10">
    <source>
        <dbReference type="Proteomes" id="UP001182556"/>
    </source>
</evidence>
<evidence type="ECO:0000256" key="8">
    <source>
        <dbReference type="SAM" id="MobiDB-lite"/>
    </source>
</evidence>
<feature type="compositionally biased region" description="Acidic residues" evidence="8">
    <location>
        <begin position="714"/>
        <end position="726"/>
    </location>
</feature>
<dbReference type="Pfam" id="PF03215">
    <property type="entry name" value="Rad17"/>
    <property type="match status" value="1"/>
</dbReference>
<dbReference type="AlphaFoldDB" id="A0AAD9FRS2"/>
<dbReference type="GO" id="GO:0005524">
    <property type="term" value="F:ATP binding"/>
    <property type="evidence" value="ECO:0007669"/>
    <property type="project" value="UniProtKB-KW"/>
</dbReference>
<comment type="caution">
    <text evidence="9">The sequence shown here is derived from an EMBL/GenBank/DDBJ whole genome shotgun (WGS) entry which is preliminary data.</text>
</comment>
<dbReference type="GO" id="GO:0003682">
    <property type="term" value="F:chromatin binding"/>
    <property type="evidence" value="ECO:0007669"/>
    <property type="project" value="TreeGrafter"/>
</dbReference>
<name>A0AAD9FRS2_PAPLA</name>
<keyword evidence="10" id="KW-1185">Reference proteome</keyword>
<dbReference type="InterPro" id="IPR027417">
    <property type="entry name" value="P-loop_NTPase"/>
</dbReference>
<dbReference type="GO" id="GO:0005634">
    <property type="term" value="C:nucleus"/>
    <property type="evidence" value="ECO:0007669"/>
    <property type="project" value="UniProtKB-SubCell"/>
</dbReference>
<evidence type="ECO:0000256" key="5">
    <source>
        <dbReference type="ARBA" id="ARBA00022840"/>
    </source>
</evidence>
<feature type="compositionally biased region" description="Polar residues" evidence="8">
    <location>
        <begin position="35"/>
        <end position="54"/>
    </location>
</feature>
<sequence length="760" mass="82525">MAPGQQAKAGGGSKSSSHKLHATHGTNGPGKKFGSLSSFQPTLNFSALGSSSFRPATPAHPVKSAKDDRALMPPPPAANARKNSPSSRVTANGSGASSNTNGLGGSAKEKGKAHDPIVVDDEGGEEMREDTRYDMWADRFRPMTEGELAPGKARIAKVKDWLHTALHGYPENYVPPPGGLSQASIDKVRKYKRVLLLTGPAGAGKTTTIRVIAEQMGIELVEWGEGVEEWSLGPGIDRESPMTKMTTFLSRHAFSSLSLSSDPSPSSSRSKERHRVLFMTSLPNLSHHATKEAFHAALLDFCKSYSTHSSPLIIVHSDAGAGGRAEESWMDRERGGREGALEVLGREVKDGPWSTEVDFIPLAPTFMTKALNRILQQAVPEVSMRPPASAIQLIALTCHGDLRSAINSLQLLCSRELGHKGHKRKKKDEEGGVKKKGKGSRGGRGAKVDISDDLRAVLDAVTRREQSLNLFHALGKVFYNKRLGDPNIENEDAESVAAIRALPNDEPLPAHLTEMNRSKSMVDIESFLPTIPVDASSFALWLHQSLPSFCQEVDEMSMALDDLCRADIMKSDDDIWQSSPQAIAYALHLSVRGSLMALPSPVPRRNQKVIKPQFFDCIRQERENYGLLDQAAAYLSKKAAIASVKMSERPLTEDGSGAWGGFATKTTLATEIVPMLVKMQGLSSVPLLPASVKPLSMPAWNMAFRQDELRETDEVSGEGEYDESAAGEDGLGQVVGGAWDEEEIPEDDEEEVDDEIQDWD</sequence>
<feature type="region of interest" description="Disordered" evidence="8">
    <location>
        <begin position="1"/>
        <end position="128"/>
    </location>
</feature>
<dbReference type="GO" id="GO:0033314">
    <property type="term" value="P:mitotic DNA replication checkpoint signaling"/>
    <property type="evidence" value="ECO:0007669"/>
    <property type="project" value="TreeGrafter"/>
</dbReference>
<dbReference type="EMBL" id="JAODAN010000004">
    <property type="protein sequence ID" value="KAK1924979.1"/>
    <property type="molecule type" value="Genomic_DNA"/>
</dbReference>
<proteinExistence type="inferred from homology"/>
<feature type="compositionally biased region" description="Basic and acidic residues" evidence="8">
    <location>
        <begin position="107"/>
        <end position="117"/>
    </location>
</feature>
<reference evidence="9" key="1">
    <citation type="submission" date="2023-02" db="EMBL/GenBank/DDBJ databases">
        <title>Identification and recombinant expression of a fungal hydrolase from Papiliotrema laurentii that hydrolyzes apple cutin and clears colloidal polyester polyurethane.</title>
        <authorList>
            <consortium name="DOE Joint Genome Institute"/>
            <person name="Roman V.A."/>
            <person name="Bojanowski C."/>
            <person name="Crable B.R."/>
            <person name="Wagner D.N."/>
            <person name="Hung C.S."/>
            <person name="Nadeau L.J."/>
            <person name="Schratz L."/>
            <person name="Haridas S."/>
            <person name="Pangilinan J."/>
            <person name="Lipzen A."/>
            <person name="Na H."/>
            <person name="Yan M."/>
            <person name="Ng V."/>
            <person name="Grigoriev I.V."/>
            <person name="Spatafora J.W."/>
            <person name="Barlow D."/>
            <person name="Biffinger J."/>
            <person name="Kelley-Loughnane N."/>
            <person name="Varaljay V.A."/>
            <person name="Crookes-Goodson W.J."/>
        </authorList>
    </citation>
    <scope>NUCLEOTIDE SEQUENCE</scope>
    <source>
        <strain evidence="9">5307AH</strain>
    </source>
</reference>
<dbReference type="GO" id="GO:0000077">
    <property type="term" value="P:DNA damage checkpoint signaling"/>
    <property type="evidence" value="ECO:0007669"/>
    <property type="project" value="TreeGrafter"/>
</dbReference>
<keyword evidence="7" id="KW-0131">Cell cycle</keyword>
<evidence type="ECO:0000256" key="4">
    <source>
        <dbReference type="ARBA" id="ARBA00022763"/>
    </source>
</evidence>
<dbReference type="InterPro" id="IPR004582">
    <property type="entry name" value="Checkpoint_prot_Rad17_Rad24"/>
</dbReference>
<evidence type="ECO:0000256" key="2">
    <source>
        <dbReference type="ARBA" id="ARBA00006168"/>
    </source>
</evidence>
<feature type="compositionally biased region" description="Acidic residues" evidence="8">
    <location>
        <begin position="739"/>
        <end position="760"/>
    </location>
</feature>
<evidence type="ECO:0000256" key="7">
    <source>
        <dbReference type="ARBA" id="ARBA00023306"/>
    </source>
</evidence>
<dbReference type="GO" id="GO:0006281">
    <property type="term" value="P:DNA repair"/>
    <property type="evidence" value="ECO:0007669"/>
    <property type="project" value="InterPro"/>
</dbReference>
<organism evidence="9 10">
    <name type="scientific">Papiliotrema laurentii</name>
    <name type="common">Cryptococcus laurentii</name>
    <dbReference type="NCBI Taxonomy" id="5418"/>
    <lineage>
        <taxon>Eukaryota</taxon>
        <taxon>Fungi</taxon>
        <taxon>Dikarya</taxon>
        <taxon>Basidiomycota</taxon>
        <taxon>Agaricomycotina</taxon>
        <taxon>Tremellomycetes</taxon>
        <taxon>Tremellales</taxon>
        <taxon>Rhynchogastremaceae</taxon>
        <taxon>Papiliotrema</taxon>
    </lineage>
</organism>
<keyword evidence="4" id="KW-0227">DNA damage</keyword>
<evidence type="ECO:0000256" key="6">
    <source>
        <dbReference type="ARBA" id="ARBA00023242"/>
    </source>
</evidence>
<dbReference type="PANTHER" id="PTHR12172">
    <property type="entry name" value="CELL CYCLE CHECKPOINT PROTEIN RAD17"/>
    <property type="match status" value="1"/>
</dbReference>
<dbReference type="SUPFAM" id="SSF52540">
    <property type="entry name" value="P-loop containing nucleoside triphosphate hydrolases"/>
    <property type="match status" value="1"/>
</dbReference>
<evidence type="ECO:0000256" key="1">
    <source>
        <dbReference type="ARBA" id="ARBA00004123"/>
    </source>
</evidence>
<dbReference type="Gene3D" id="3.40.50.300">
    <property type="entry name" value="P-loop containing nucleotide triphosphate hydrolases"/>
    <property type="match status" value="1"/>
</dbReference>
<dbReference type="Proteomes" id="UP001182556">
    <property type="component" value="Unassembled WGS sequence"/>
</dbReference>
<comment type="similarity">
    <text evidence="2">Belongs to the rad17/RAD24 family.</text>
</comment>
<evidence type="ECO:0000256" key="3">
    <source>
        <dbReference type="ARBA" id="ARBA00022741"/>
    </source>
</evidence>
<feature type="region of interest" description="Disordered" evidence="8">
    <location>
        <begin position="709"/>
        <end position="760"/>
    </location>
</feature>
<evidence type="ECO:0000313" key="9">
    <source>
        <dbReference type="EMBL" id="KAK1924979.1"/>
    </source>
</evidence>
<keyword evidence="5" id="KW-0067">ATP-binding</keyword>
<gene>
    <name evidence="9" type="ORF">DB88DRAFT_487512</name>
</gene>
<dbReference type="GO" id="GO:0003689">
    <property type="term" value="F:DNA clamp loader activity"/>
    <property type="evidence" value="ECO:0007669"/>
    <property type="project" value="TreeGrafter"/>
</dbReference>
<protein>
    <submittedName>
        <fullName evidence="9">Rad17 cell cycle checkpoint protein-domain-containing protein</fullName>
    </submittedName>
</protein>
<feature type="compositionally biased region" description="Polar residues" evidence="8">
    <location>
        <begin position="81"/>
        <end position="101"/>
    </location>
</feature>
<feature type="region of interest" description="Disordered" evidence="8">
    <location>
        <begin position="419"/>
        <end position="447"/>
    </location>
</feature>
<keyword evidence="6" id="KW-0539">Nucleus</keyword>
<comment type="subcellular location">
    <subcellularLocation>
        <location evidence="1">Nucleus</location>
    </subcellularLocation>
</comment>
<keyword evidence="3" id="KW-0547">Nucleotide-binding</keyword>
<accession>A0AAD9FRS2</accession>
<dbReference type="PANTHER" id="PTHR12172:SF0">
    <property type="entry name" value="CELL CYCLE CHECKPOINT PROTEIN RAD17"/>
    <property type="match status" value="1"/>
</dbReference>